<dbReference type="RefSeq" id="WP_254295115.1">
    <property type="nucleotide sequence ID" value="NZ_JAMLDX010000014.1"/>
</dbReference>
<keyword evidence="2" id="KW-1185">Reference proteome</keyword>
<dbReference type="AlphaFoldDB" id="A0A9X2HMI9"/>
<accession>A0A9X2HMI9</accession>
<reference evidence="1" key="1">
    <citation type="submission" date="2022-05" db="EMBL/GenBank/DDBJ databases">
        <title>Sphingomonas sp. strain MG17 Genome sequencing and assembly.</title>
        <authorList>
            <person name="Kim I."/>
        </authorList>
    </citation>
    <scope>NUCLEOTIDE SEQUENCE</scope>
    <source>
        <strain evidence="1">MG17</strain>
    </source>
</reference>
<dbReference type="Proteomes" id="UP001139451">
    <property type="component" value="Unassembled WGS sequence"/>
</dbReference>
<proteinExistence type="predicted"/>
<dbReference type="EMBL" id="JAMLDX010000014">
    <property type="protein sequence ID" value="MCP3732029.1"/>
    <property type="molecule type" value="Genomic_DNA"/>
</dbReference>
<protein>
    <submittedName>
        <fullName evidence="1">Helix-turn-helix domain-containing protein</fullName>
    </submittedName>
</protein>
<dbReference type="Pfam" id="PF13730">
    <property type="entry name" value="HTH_36"/>
    <property type="match status" value="1"/>
</dbReference>
<evidence type="ECO:0000313" key="1">
    <source>
        <dbReference type="EMBL" id="MCP3732029.1"/>
    </source>
</evidence>
<organism evidence="1 2">
    <name type="scientific">Sphingomonas tagetis</name>
    <dbReference type="NCBI Taxonomy" id="2949092"/>
    <lineage>
        <taxon>Bacteria</taxon>
        <taxon>Pseudomonadati</taxon>
        <taxon>Pseudomonadota</taxon>
        <taxon>Alphaproteobacteria</taxon>
        <taxon>Sphingomonadales</taxon>
        <taxon>Sphingomonadaceae</taxon>
        <taxon>Sphingomonas</taxon>
    </lineage>
</organism>
<sequence length="97" mass="10865">MSRKAVEWAGRQRPPAATDKLVLWALADAMNEKTGLCCPSVAAVAEFTMLERKRVMASMARLERCGLIFDTGDRIGKTRQVKCWRLVILETVPKPDC</sequence>
<evidence type="ECO:0000313" key="2">
    <source>
        <dbReference type="Proteomes" id="UP001139451"/>
    </source>
</evidence>
<comment type="caution">
    <text evidence="1">The sequence shown here is derived from an EMBL/GenBank/DDBJ whole genome shotgun (WGS) entry which is preliminary data.</text>
</comment>
<gene>
    <name evidence="1" type="ORF">M9978_16510</name>
</gene>
<name>A0A9X2HMI9_9SPHN</name>